<dbReference type="PANTHER" id="PTHR31013">
    <property type="entry name" value="THAUMATIN FAMILY PROTEIN-RELATED"/>
    <property type="match status" value="1"/>
</dbReference>
<accession>A0A914E012</accession>
<dbReference type="PROSITE" id="PS51367">
    <property type="entry name" value="THAUMATIN_2"/>
    <property type="match status" value="1"/>
</dbReference>
<dbReference type="Proteomes" id="UP000887540">
    <property type="component" value="Unplaced"/>
</dbReference>
<protein>
    <submittedName>
        <fullName evidence="2">Uncharacterized protein</fullName>
    </submittedName>
</protein>
<sequence>MAIVSSGQKIVISTNIIYIHDNLMEKLAVEYVLTTLAVLILYGRITMGERVGDNLPPKGIDGKYSVCGYVVARGGGTGPAPSQGDSPQITIVNNCQFDIWPGILGRPTVENGGFHLGPSERRTFSVPNGWEAARIWARTGCDSNMNCETGFFSLAEFTLNGHGNQDYYDVSFVDGYNIPVTIEPVPGTHANPSGEYVCRKSGQCNEDLSTIAPDEIKNYKNGRVVSVSSAYLRLVDPAIGQQIIPVYSKEPARRHIVMRMMIKKALSFAVV</sequence>
<organism evidence="1 2">
    <name type="scientific">Acrobeloides nanus</name>
    <dbReference type="NCBI Taxonomy" id="290746"/>
    <lineage>
        <taxon>Eukaryota</taxon>
        <taxon>Metazoa</taxon>
        <taxon>Ecdysozoa</taxon>
        <taxon>Nematoda</taxon>
        <taxon>Chromadorea</taxon>
        <taxon>Rhabditida</taxon>
        <taxon>Tylenchina</taxon>
        <taxon>Cephalobomorpha</taxon>
        <taxon>Cephaloboidea</taxon>
        <taxon>Cephalobidae</taxon>
        <taxon>Acrobeloides</taxon>
    </lineage>
</organism>
<dbReference type="InterPro" id="IPR001938">
    <property type="entry name" value="Thaumatin"/>
</dbReference>
<evidence type="ECO:0000313" key="1">
    <source>
        <dbReference type="Proteomes" id="UP000887540"/>
    </source>
</evidence>
<proteinExistence type="predicted"/>
<dbReference type="InterPro" id="IPR037176">
    <property type="entry name" value="Osmotin/thaumatin-like_sf"/>
</dbReference>
<dbReference type="SMART" id="SM00205">
    <property type="entry name" value="THN"/>
    <property type="match status" value="1"/>
</dbReference>
<evidence type="ECO:0000313" key="2">
    <source>
        <dbReference type="WBParaSite" id="ACRNAN_scaffold4866.g12544.t1"/>
    </source>
</evidence>
<dbReference type="SUPFAM" id="SSF49870">
    <property type="entry name" value="Osmotin, thaumatin-like protein"/>
    <property type="match status" value="1"/>
</dbReference>
<dbReference type="WBParaSite" id="ACRNAN_scaffold4866.g12544.t1">
    <property type="protein sequence ID" value="ACRNAN_scaffold4866.g12544.t1"/>
    <property type="gene ID" value="ACRNAN_scaffold4866.g12544"/>
</dbReference>
<reference evidence="2" key="1">
    <citation type="submission" date="2022-11" db="UniProtKB">
        <authorList>
            <consortium name="WormBaseParasite"/>
        </authorList>
    </citation>
    <scope>IDENTIFICATION</scope>
</reference>
<name>A0A914E012_9BILA</name>
<dbReference type="Pfam" id="PF00314">
    <property type="entry name" value="Thaumatin"/>
    <property type="match status" value="1"/>
</dbReference>
<dbReference type="PANTHER" id="PTHR31013:SF12">
    <property type="entry name" value="PATHOGENESIS-RELATED PROTEIN 5-LIKE"/>
    <property type="match status" value="1"/>
</dbReference>
<dbReference type="Gene3D" id="2.60.110.10">
    <property type="entry name" value="Thaumatin"/>
    <property type="match status" value="1"/>
</dbReference>
<dbReference type="AlphaFoldDB" id="A0A914E012"/>
<keyword evidence="1" id="KW-1185">Reference proteome</keyword>